<dbReference type="GO" id="GO:0006270">
    <property type="term" value="P:DNA replication initiation"/>
    <property type="evidence" value="ECO:0007669"/>
    <property type="project" value="InterPro"/>
</dbReference>
<dbReference type="InterPro" id="IPR036390">
    <property type="entry name" value="WH_DNA-bd_sf"/>
</dbReference>
<gene>
    <name evidence="3" type="ORF">SAMN04488113_1882</name>
</gene>
<evidence type="ECO:0000259" key="2">
    <source>
        <dbReference type="Pfam" id="PF01051"/>
    </source>
</evidence>
<keyword evidence="4" id="KW-1185">Reference proteome</keyword>
<dbReference type="AlphaFoldDB" id="A0A1H6W794"/>
<dbReference type="OrthoDB" id="2084703at2"/>
<dbReference type="Pfam" id="PF21205">
    <property type="entry name" value="Rep3_C"/>
    <property type="match status" value="1"/>
</dbReference>
<dbReference type="SUPFAM" id="SSF46785">
    <property type="entry name" value="Winged helix' DNA-binding domain"/>
    <property type="match status" value="2"/>
</dbReference>
<evidence type="ECO:0000256" key="1">
    <source>
        <dbReference type="ARBA" id="ARBA00038283"/>
    </source>
</evidence>
<sequence>MANIKVRYKNELNLVPMRNFDSVEMNLFFSICAKMKDKGLSKVQFTFEDLRELSAYKPTSIKRFSDDLEAVYNKMLQLTYRTEEAGIREKFVLFTGYRIDENNQTVDISVNPELAYIINELSSEFTKFELQEFTGIRSSYAKTMYRLLKQYRSTGFYKVKIEDFREILSIPNSYQMSDIDKQVLKPIKNELSEFFDSLKIKKIKARKGNRIAMIEFRFKEKQEFEPVPMVDWMKDFK</sequence>
<dbReference type="InterPro" id="IPR000525">
    <property type="entry name" value="Initiator_Rep_WH1"/>
</dbReference>
<dbReference type="GO" id="GO:0003887">
    <property type="term" value="F:DNA-directed DNA polymerase activity"/>
    <property type="evidence" value="ECO:0007669"/>
    <property type="project" value="InterPro"/>
</dbReference>
<comment type="similarity">
    <text evidence="1">Belongs to the initiator RepB protein family.</text>
</comment>
<protein>
    <submittedName>
        <fullName evidence="3">Initiator Replication protein</fullName>
    </submittedName>
</protein>
<dbReference type="STRING" id="1130080.SAMN04488113_1882"/>
<evidence type="ECO:0000313" key="3">
    <source>
        <dbReference type="EMBL" id="SEJ09927.1"/>
    </source>
</evidence>
<organism evidence="3 4">
    <name type="scientific">Alkalibacterium gilvum</name>
    <dbReference type="NCBI Taxonomy" id="1130080"/>
    <lineage>
        <taxon>Bacteria</taxon>
        <taxon>Bacillati</taxon>
        <taxon>Bacillota</taxon>
        <taxon>Bacilli</taxon>
        <taxon>Lactobacillales</taxon>
        <taxon>Carnobacteriaceae</taxon>
        <taxon>Alkalibacterium</taxon>
    </lineage>
</organism>
<reference evidence="4" key="1">
    <citation type="submission" date="2016-10" db="EMBL/GenBank/DDBJ databases">
        <authorList>
            <person name="Varghese N."/>
            <person name="Submissions S."/>
        </authorList>
    </citation>
    <scope>NUCLEOTIDE SEQUENCE [LARGE SCALE GENOMIC DNA]</scope>
    <source>
        <strain evidence="4">DSM 25751</strain>
    </source>
</reference>
<dbReference type="RefSeq" id="WP_091636856.1">
    <property type="nucleotide sequence ID" value="NZ_FNYW01000088.1"/>
</dbReference>
<accession>A0A1H6W794</accession>
<dbReference type="EMBL" id="FNYW01000088">
    <property type="protein sequence ID" value="SEJ09927.1"/>
    <property type="molecule type" value="Genomic_DNA"/>
</dbReference>
<dbReference type="Gene3D" id="1.10.10.10">
    <property type="entry name" value="Winged helix-like DNA-binding domain superfamily/Winged helix DNA-binding domain"/>
    <property type="match status" value="2"/>
</dbReference>
<evidence type="ECO:0000313" key="4">
    <source>
        <dbReference type="Proteomes" id="UP000198564"/>
    </source>
</evidence>
<dbReference type="InterPro" id="IPR036388">
    <property type="entry name" value="WH-like_DNA-bd_sf"/>
</dbReference>
<name>A0A1H6W794_9LACT</name>
<dbReference type="Pfam" id="PF01051">
    <property type="entry name" value="Rep3_N"/>
    <property type="match status" value="1"/>
</dbReference>
<feature type="domain" description="Initiator Rep protein WH1" evidence="2">
    <location>
        <begin position="5"/>
        <end position="149"/>
    </location>
</feature>
<proteinExistence type="inferred from homology"/>
<dbReference type="Proteomes" id="UP000198564">
    <property type="component" value="Unassembled WGS sequence"/>
</dbReference>